<dbReference type="RefSeq" id="WP_164678277.1">
    <property type="nucleotide sequence ID" value="NZ_CP049057.1"/>
</dbReference>
<dbReference type="Pfam" id="PF13439">
    <property type="entry name" value="Glyco_transf_4"/>
    <property type="match status" value="1"/>
</dbReference>
<organism evidence="3 4">
    <name type="scientific">Rasiella rasia</name>
    <dbReference type="NCBI Taxonomy" id="2744027"/>
    <lineage>
        <taxon>Bacteria</taxon>
        <taxon>Pseudomonadati</taxon>
        <taxon>Bacteroidota</taxon>
        <taxon>Flavobacteriia</taxon>
        <taxon>Flavobacteriales</taxon>
        <taxon>Flavobacteriaceae</taxon>
        <taxon>Rasiella</taxon>
    </lineage>
</organism>
<dbReference type="InterPro" id="IPR001296">
    <property type="entry name" value="Glyco_trans_1"/>
</dbReference>
<dbReference type="Gene3D" id="3.40.50.2000">
    <property type="entry name" value="Glycogen Phosphorylase B"/>
    <property type="match status" value="2"/>
</dbReference>
<keyword evidence="3" id="KW-0808">Transferase</keyword>
<sequence>MKVLHIINSMATGGAEKLLHDAIPALNKSGVTTDLLLLNGTSQPFLKALQEHNDFNIYTLTKGSVYNPLLIIKIIPFLRKYDIAHVHLFPALYFVVFAKLVSFSRIKLLYTEHSTSNKRRNNTIFKLFDRFVYRRYEYIVTISTEVKLLLKKHLGKTQVQFRTINNGVAIDFFANTLKSKRTDFGISNDTKIIIHVARFTHQKDQDTLIRSVSYIQGPVVLLLVGEGYTKPKMEELVETLDLKDKVQFLGVRTDVASLLSMADVAVLSSNHEGLSLSSLEAMASGTPLVASNVTGLKNLVHGAGVLFQHKDEIDLANKVTKLLANPSYYTETVKTGLKRVSKFTLEEMIVSHINLYEEVCLEKN</sequence>
<evidence type="ECO:0000313" key="3">
    <source>
        <dbReference type="EMBL" id="QIE58270.1"/>
    </source>
</evidence>
<accession>A0A6G6GID6</accession>
<evidence type="ECO:0000313" key="4">
    <source>
        <dbReference type="Proteomes" id="UP000505306"/>
    </source>
</evidence>
<proteinExistence type="predicted"/>
<dbReference type="AlphaFoldDB" id="A0A6G6GID6"/>
<dbReference type="EMBL" id="CP049057">
    <property type="protein sequence ID" value="QIE58270.1"/>
    <property type="molecule type" value="Genomic_DNA"/>
</dbReference>
<keyword evidence="4" id="KW-1185">Reference proteome</keyword>
<dbReference type="KEGG" id="mgel:G5B37_01405"/>
<dbReference type="PANTHER" id="PTHR45947:SF3">
    <property type="entry name" value="SULFOQUINOVOSYL TRANSFERASE SQD2"/>
    <property type="match status" value="1"/>
</dbReference>
<dbReference type="InterPro" id="IPR050194">
    <property type="entry name" value="Glycosyltransferase_grp1"/>
</dbReference>
<feature type="domain" description="Glycosyl transferase family 1" evidence="1">
    <location>
        <begin position="181"/>
        <end position="336"/>
    </location>
</feature>
<feature type="domain" description="Glycosyltransferase subfamily 4-like N-terminal" evidence="2">
    <location>
        <begin position="13"/>
        <end position="171"/>
    </location>
</feature>
<reference evidence="3 4" key="1">
    <citation type="submission" date="2020-02" db="EMBL/GenBank/DDBJ databases">
        <title>Complete genome sequence of Flavobacteriaceae bacterium.</title>
        <authorList>
            <person name="Kim S.-J."/>
            <person name="Kim Y.-S."/>
            <person name="Kim K.-H."/>
        </authorList>
    </citation>
    <scope>NUCLEOTIDE SEQUENCE [LARGE SCALE GENOMIC DNA]</scope>
    <source>
        <strain evidence="3 4">RR4-40</strain>
    </source>
</reference>
<dbReference type="GO" id="GO:0016757">
    <property type="term" value="F:glycosyltransferase activity"/>
    <property type="evidence" value="ECO:0007669"/>
    <property type="project" value="InterPro"/>
</dbReference>
<gene>
    <name evidence="3" type="ORF">G5B37_01405</name>
</gene>
<dbReference type="InterPro" id="IPR028098">
    <property type="entry name" value="Glyco_trans_4-like_N"/>
</dbReference>
<name>A0A6G6GID6_9FLAO</name>
<dbReference type="Pfam" id="PF00534">
    <property type="entry name" value="Glycos_transf_1"/>
    <property type="match status" value="1"/>
</dbReference>
<evidence type="ECO:0000259" key="2">
    <source>
        <dbReference type="Pfam" id="PF13439"/>
    </source>
</evidence>
<dbReference type="PANTHER" id="PTHR45947">
    <property type="entry name" value="SULFOQUINOVOSYL TRANSFERASE SQD2"/>
    <property type="match status" value="1"/>
</dbReference>
<protein>
    <submittedName>
        <fullName evidence="3">Glycosyltransferase</fullName>
    </submittedName>
</protein>
<evidence type="ECO:0000259" key="1">
    <source>
        <dbReference type="Pfam" id="PF00534"/>
    </source>
</evidence>
<dbReference type="Proteomes" id="UP000505306">
    <property type="component" value="Chromosome"/>
</dbReference>
<dbReference type="SUPFAM" id="SSF53756">
    <property type="entry name" value="UDP-Glycosyltransferase/glycogen phosphorylase"/>
    <property type="match status" value="1"/>
</dbReference>